<dbReference type="InterPro" id="IPR002652">
    <property type="entry name" value="Importin-a_IBB"/>
</dbReference>
<keyword evidence="1" id="KW-0813">Transport</keyword>
<dbReference type="InterPro" id="IPR016024">
    <property type="entry name" value="ARM-type_fold"/>
</dbReference>
<evidence type="ECO:0000256" key="1">
    <source>
        <dbReference type="PROSITE-ProRule" id="PRU00561"/>
    </source>
</evidence>
<dbReference type="PROSITE" id="PS51214">
    <property type="entry name" value="IBB"/>
    <property type="match status" value="1"/>
</dbReference>
<sequence>RRGSVTSSGLSVCLAGTGRVQGRARTLVLGLERLTSKSIMDKQQNDQFKNRMGVFKNKGKDQDEMRRRRTEVTVELRKNKREETFLKRRNVPVTDSTTDDDDVDKQLTAANLALIVENAASEDQMV</sequence>
<proteinExistence type="evidence at transcript level"/>
<feature type="non-terminal residue" evidence="4">
    <location>
        <position position="1"/>
    </location>
</feature>
<dbReference type="SUPFAM" id="SSF48371">
    <property type="entry name" value="ARM repeat"/>
    <property type="match status" value="1"/>
</dbReference>
<name>D2DSJ4_SCYPA</name>
<reference evidence="4" key="1">
    <citation type="submission" date="2009-02" db="EMBL/GenBank/DDBJ databases">
        <title>Construction of SSH cDNA library from hemocytes of Scylla paramamosain LPS-challenged.</title>
        <authorList>
            <person name="Wang K.J."/>
            <person name="Chen F.Y."/>
            <person name="Bo J."/>
            <person name="Ren H.L."/>
        </authorList>
    </citation>
    <scope>NUCLEOTIDE SEQUENCE</scope>
</reference>
<evidence type="ECO:0000259" key="3">
    <source>
        <dbReference type="PROSITE" id="PS51214"/>
    </source>
</evidence>
<dbReference type="GO" id="GO:0061608">
    <property type="term" value="F:nuclear import signal receptor activity"/>
    <property type="evidence" value="ECO:0007669"/>
    <property type="project" value="InterPro"/>
</dbReference>
<dbReference type="Pfam" id="PF01749">
    <property type="entry name" value="IBB"/>
    <property type="match status" value="1"/>
</dbReference>
<organism evidence="4">
    <name type="scientific">Scylla paramamosain</name>
    <name type="common">Mud crab</name>
    <dbReference type="NCBI Taxonomy" id="85552"/>
    <lineage>
        <taxon>Eukaryota</taxon>
        <taxon>Metazoa</taxon>
        <taxon>Ecdysozoa</taxon>
        <taxon>Arthropoda</taxon>
        <taxon>Crustacea</taxon>
        <taxon>Multicrustacea</taxon>
        <taxon>Malacostraca</taxon>
        <taxon>Eumalacostraca</taxon>
        <taxon>Eucarida</taxon>
        <taxon>Decapoda</taxon>
        <taxon>Pleocyemata</taxon>
        <taxon>Brachyura</taxon>
        <taxon>Eubrachyura</taxon>
        <taxon>Portunoidea</taxon>
        <taxon>Portunidae</taxon>
        <taxon>Portuninae</taxon>
        <taxon>Scylla</taxon>
    </lineage>
</organism>
<protein>
    <submittedName>
        <fullName evidence="4">Importin alpha 3</fullName>
    </submittedName>
</protein>
<feature type="domain" description="IBB" evidence="3">
    <location>
        <begin position="35"/>
        <end position="98"/>
    </location>
</feature>
<accession>D2DSJ4</accession>
<feature type="compositionally biased region" description="Basic and acidic residues" evidence="2">
    <location>
        <begin position="58"/>
        <end position="70"/>
    </location>
</feature>
<dbReference type="GO" id="GO:0006606">
    <property type="term" value="P:protein import into nucleus"/>
    <property type="evidence" value="ECO:0007669"/>
    <property type="project" value="InterPro"/>
</dbReference>
<feature type="region of interest" description="Disordered" evidence="2">
    <location>
        <begin position="42"/>
        <end position="70"/>
    </location>
</feature>
<feature type="non-terminal residue" evidence="4">
    <location>
        <position position="126"/>
    </location>
</feature>
<dbReference type="Gene3D" id="1.20.5.690">
    <property type="entry name" value="Importin-alpha, importin-beta-binding domain"/>
    <property type="match status" value="1"/>
</dbReference>
<dbReference type="EMBL" id="FJ774683">
    <property type="protein sequence ID" value="ACY66405.1"/>
    <property type="molecule type" value="mRNA"/>
</dbReference>
<dbReference type="AlphaFoldDB" id="D2DSJ4"/>
<dbReference type="InterPro" id="IPR036975">
    <property type="entry name" value="Importin-a_IBB_sf"/>
</dbReference>
<evidence type="ECO:0000256" key="2">
    <source>
        <dbReference type="SAM" id="MobiDB-lite"/>
    </source>
</evidence>
<evidence type="ECO:0000313" key="4">
    <source>
        <dbReference type="EMBL" id="ACY66405.1"/>
    </source>
</evidence>